<proteinExistence type="predicted"/>
<dbReference type="AlphaFoldDB" id="A0AAV4FSQ2"/>
<evidence type="ECO:0000313" key="2">
    <source>
        <dbReference type="Proteomes" id="UP000762676"/>
    </source>
</evidence>
<sequence>MVEYSSYRLIHLEKPAPNEEAKTTKRTRVVSLKRHLLPQHHVLTVVKSRHLSWRRATFHRTLTNSNRECLTSTIHLCSPSTPSSPYAAVLNIMST</sequence>
<accession>A0AAV4FSQ2</accession>
<name>A0AAV4FSQ2_9GAST</name>
<evidence type="ECO:0000313" key="1">
    <source>
        <dbReference type="EMBL" id="GFR75381.1"/>
    </source>
</evidence>
<dbReference type="Proteomes" id="UP000762676">
    <property type="component" value="Unassembled WGS sequence"/>
</dbReference>
<reference evidence="1 2" key="1">
    <citation type="journal article" date="2021" name="Elife">
        <title>Chloroplast acquisition without the gene transfer in kleptoplastic sea slugs, Plakobranchus ocellatus.</title>
        <authorList>
            <person name="Maeda T."/>
            <person name="Takahashi S."/>
            <person name="Yoshida T."/>
            <person name="Shimamura S."/>
            <person name="Takaki Y."/>
            <person name="Nagai Y."/>
            <person name="Toyoda A."/>
            <person name="Suzuki Y."/>
            <person name="Arimoto A."/>
            <person name="Ishii H."/>
            <person name="Satoh N."/>
            <person name="Nishiyama T."/>
            <person name="Hasebe M."/>
            <person name="Maruyama T."/>
            <person name="Minagawa J."/>
            <person name="Obokata J."/>
            <person name="Shigenobu S."/>
        </authorList>
    </citation>
    <scope>NUCLEOTIDE SEQUENCE [LARGE SCALE GENOMIC DNA]</scope>
</reference>
<keyword evidence="2" id="KW-1185">Reference proteome</keyword>
<dbReference type="EMBL" id="BMAT01007972">
    <property type="protein sequence ID" value="GFR75381.1"/>
    <property type="molecule type" value="Genomic_DNA"/>
</dbReference>
<organism evidence="1 2">
    <name type="scientific">Elysia marginata</name>
    <dbReference type="NCBI Taxonomy" id="1093978"/>
    <lineage>
        <taxon>Eukaryota</taxon>
        <taxon>Metazoa</taxon>
        <taxon>Spiralia</taxon>
        <taxon>Lophotrochozoa</taxon>
        <taxon>Mollusca</taxon>
        <taxon>Gastropoda</taxon>
        <taxon>Heterobranchia</taxon>
        <taxon>Euthyneura</taxon>
        <taxon>Panpulmonata</taxon>
        <taxon>Sacoglossa</taxon>
        <taxon>Placobranchoidea</taxon>
        <taxon>Plakobranchidae</taxon>
        <taxon>Elysia</taxon>
    </lineage>
</organism>
<gene>
    <name evidence="1" type="ORF">ElyMa_003918000</name>
</gene>
<protein>
    <submittedName>
        <fullName evidence="1">Uncharacterized protein</fullName>
    </submittedName>
</protein>
<comment type="caution">
    <text evidence="1">The sequence shown here is derived from an EMBL/GenBank/DDBJ whole genome shotgun (WGS) entry which is preliminary data.</text>
</comment>